<dbReference type="PANTHER" id="PTHR30329">
    <property type="entry name" value="STATOR ELEMENT OF FLAGELLAR MOTOR COMPLEX"/>
    <property type="match status" value="1"/>
</dbReference>
<sequence>MLRGANFNGYMGKKILCLGLLFLSFTGFGQKRYAADKYFEDYAYKKSAKLYEDIYNDGTTSYQVLSRLGDCYYFNSDFIEAEKWYTKLVDKYLSVLSPEYFFRYAQVLKSNGKIEESDKWLLKLNEVKKEDSRGQYLVNNQGYFSEYTNRKKTFINIHNLSTNTKYSDFGGFTFDDHFYFASTKPDDNNKKIYKWNNQPHLNIYKSEEVFNTETMILDLSSPEKINALSSKYHESSMVITKDGKTMYFTRTSFDGKKLKGGENKVANLKIYKAEKIGRMWGNIKELPFNNDSYSIGHPALSENEDILYFSSDMPNGFGGTDIYKVAILGENDYGQPINLGNEINTEGREMFPFIGSDGTMYFSSDGHLGLGALDVFEVKKEQNVYKGPINLGAPVNGAYDDFAFVINNEKNRGFFSSNRKNGKGDDDIYSFLIYQCKEDIKGFVTDSEDKTPIKEAIVKLVDKEGKIVAEKKTGREGEYTFYEIECNREFTVVAEKEDYDNSIIEIRTKETNEEEIIANFELKSLIVEDQIVINPIYFSFDKYEIRKDAAYELENVVAVMSNHPEMVIKIESHTDSRGLKDYNRWLSDMRAKATRDYIVSRGIAPERIESAIGYGEDQLLNDCNEARKECSEEEHQKNRRSYFYIIKGGKGVSVVGQNENK</sequence>
<dbReference type="Gene3D" id="2.60.40.1120">
    <property type="entry name" value="Carboxypeptidase-like, regulatory domain"/>
    <property type="match status" value="1"/>
</dbReference>
<evidence type="ECO:0000256" key="1">
    <source>
        <dbReference type="ARBA" id="ARBA00004442"/>
    </source>
</evidence>
<dbReference type="InterPro" id="IPR008969">
    <property type="entry name" value="CarboxyPept-like_regulatory"/>
</dbReference>
<feature type="domain" description="OmpA-like" evidence="6">
    <location>
        <begin position="525"/>
        <end position="649"/>
    </location>
</feature>
<dbReference type="InterPro" id="IPR006664">
    <property type="entry name" value="OMP_bac"/>
</dbReference>
<dbReference type="SUPFAM" id="SSF48452">
    <property type="entry name" value="TPR-like"/>
    <property type="match status" value="1"/>
</dbReference>
<evidence type="ECO:0000256" key="5">
    <source>
        <dbReference type="PROSITE-ProRule" id="PRU00473"/>
    </source>
</evidence>
<dbReference type="Pfam" id="PF00691">
    <property type="entry name" value="OmpA"/>
    <property type="match status" value="1"/>
</dbReference>
<evidence type="ECO:0000313" key="7">
    <source>
        <dbReference type="EMBL" id="CAL2102667.1"/>
    </source>
</evidence>
<evidence type="ECO:0000256" key="4">
    <source>
        <dbReference type="ARBA" id="ARBA00023237"/>
    </source>
</evidence>
<dbReference type="InterPro" id="IPR036737">
    <property type="entry name" value="OmpA-like_sf"/>
</dbReference>
<comment type="caution">
    <text evidence="7">The sequence shown here is derived from an EMBL/GenBank/DDBJ whole genome shotgun (WGS) entry which is preliminary data.</text>
</comment>
<dbReference type="InterPro" id="IPR050330">
    <property type="entry name" value="Bact_OuterMem_StrucFunc"/>
</dbReference>
<dbReference type="PANTHER" id="PTHR30329:SF21">
    <property type="entry name" value="LIPOPROTEIN YIAD-RELATED"/>
    <property type="match status" value="1"/>
</dbReference>
<protein>
    <submittedName>
        <fullName evidence="7">WD40 repeat protein</fullName>
    </submittedName>
</protein>
<dbReference type="Pfam" id="PF07676">
    <property type="entry name" value="PD40"/>
    <property type="match status" value="1"/>
</dbReference>
<dbReference type="Pfam" id="PF07210">
    <property type="entry name" value="DUF1416"/>
    <property type="match status" value="1"/>
</dbReference>
<gene>
    <name evidence="7" type="ORF">T190423A01A_20418</name>
</gene>
<dbReference type="InterPro" id="IPR010814">
    <property type="entry name" value="DUF1416"/>
</dbReference>
<dbReference type="SUPFAM" id="SSF103088">
    <property type="entry name" value="OmpA-like"/>
    <property type="match status" value="1"/>
</dbReference>
<keyword evidence="2" id="KW-0832">Ubl conjugation</keyword>
<evidence type="ECO:0000256" key="2">
    <source>
        <dbReference type="ARBA" id="ARBA00022843"/>
    </source>
</evidence>
<dbReference type="CDD" id="cd07185">
    <property type="entry name" value="OmpA_C-like"/>
    <property type="match status" value="1"/>
</dbReference>
<comment type="subcellular location">
    <subcellularLocation>
        <location evidence="1">Cell outer membrane</location>
    </subcellularLocation>
</comment>
<dbReference type="SUPFAM" id="SSF82171">
    <property type="entry name" value="DPP6 N-terminal domain-like"/>
    <property type="match status" value="1"/>
</dbReference>
<evidence type="ECO:0000259" key="6">
    <source>
        <dbReference type="PROSITE" id="PS51123"/>
    </source>
</evidence>
<dbReference type="InterPro" id="IPR006665">
    <property type="entry name" value="OmpA-like"/>
</dbReference>
<accession>A0ABP1EW61</accession>
<keyword evidence="4" id="KW-0998">Cell outer membrane</keyword>
<dbReference type="InterPro" id="IPR011659">
    <property type="entry name" value="WD40"/>
</dbReference>
<dbReference type="Gene3D" id="1.25.40.10">
    <property type="entry name" value="Tetratricopeptide repeat domain"/>
    <property type="match status" value="1"/>
</dbReference>
<organism evidence="7 8">
    <name type="scientific">Tenacibaculum polynesiense</name>
    <dbReference type="NCBI Taxonomy" id="3137857"/>
    <lineage>
        <taxon>Bacteria</taxon>
        <taxon>Pseudomonadati</taxon>
        <taxon>Bacteroidota</taxon>
        <taxon>Flavobacteriia</taxon>
        <taxon>Flavobacteriales</taxon>
        <taxon>Flavobacteriaceae</taxon>
        <taxon>Tenacibaculum</taxon>
    </lineage>
</organism>
<dbReference type="EMBL" id="CAXJIO010000011">
    <property type="protein sequence ID" value="CAL2102667.1"/>
    <property type="molecule type" value="Genomic_DNA"/>
</dbReference>
<dbReference type="PRINTS" id="PR01021">
    <property type="entry name" value="OMPADOMAIN"/>
</dbReference>
<evidence type="ECO:0000313" key="8">
    <source>
        <dbReference type="Proteomes" id="UP001497527"/>
    </source>
</evidence>
<evidence type="ECO:0000256" key="3">
    <source>
        <dbReference type="ARBA" id="ARBA00023136"/>
    </source>
</evidence>
<dbReference type="InterPro" id="IPR011990">
    <property type="entry name" value="TPR-like_helical_dom_sf"/>
</dbReference>
<reference evidence="7 8" key="1">
    <citation type="submission" date="2024-05" db="EMBL/GenBank/DDBJ databases">
        <authorList>
            <person name="Duchaud E."/>
        </authorList>
    </citation>
    <scope>NUCLEOTIDE SEQUENCE [LARGE SCALE GENOMIC DNA]</scope>
    <source>
        <strain evidence="7">Ena-SAMPLE-TAB-13-05-2024-13:56:06:370-140308</strain>
    </source>
</reference>
<keyword evidence="3 5" id="KW-0472">Membrane</keyword>
<dbReference type="SUPFAM" id="SSF49464">
    <property type="entry name" value="Carboxypeptidase regulatory domain-like"/>
    <property type="match status" value="1"/>
</dbReference>
<dbReference type="PROSITE" id="PS51123">
    <property type="entry name" value="OMPA_2"/>
    <property type="match status" value="1"/>
</dbReference>
<keyword evidence="8" id="KW-1185">Reference proteome</keyword>
<dbReference type="Gene3D" id="3.30.1330.60">
    <property type="entry name" value="OmpA-like domain"/>
    <property type="match status" value="1"/>
</dbReference>
<dbReference type="Proteomes" id="UP001497527">
    <property type="component" value="Unassembled WGS sequence"/>
</dbReference>
<proteinExistence type="predicted"/>
<name>A0ABP1EW61_9FLAO</name>